<gene>
    <name evidence="1" type="ORF">D5R40_30410</name>
</gene>
<dbReference type="EMBL" id="RCBY01000341">
    <property type="protein sequence ID" value="RQH23329.1"/>
    <property type="molecule type" value="Genomic_DNA"/>
</dbReference>
<dbReference type="Proteomes" id="UP000269154">
    <property type="component" value="Unassembled WGS sequence"/>
</dbReference>
<protein>
    <submittedName>
        <fullName evidence="1">Uncharacterized protein</fullName>
    </submittedName>
</protein>
<evidence type="ECO:0000313" key="2">
    <source>
        <dbReference type="Proteomes" id="UP000269154"/>
    </source>
</evidence>
<reference evidence="1 2" key="1">
    <citation type="journal article" date="2018" name="ACS Chem. Biol.">
        <title>Ketoreductase domain dysfunction expands chemodiversity: malyngamide biosynthesis in the cyanobacterium Okeania hirsuta.</title>
        <authorList>
            <person name="Moss N.A."/>
            <person name="Leao T."/>
            <person name="Rankin M."/>
            <person name="McCullough T.M."/>
            <person name="Qu P."/>
            <person name="Korobeynikov A."/>
            <person name="Smith J.L."/>
            <person name="Gerwick L."/>
            <person name="Gerwick W.H."/>
        </authorList>
    </citation>
    <scope>NUCLEOTIDE SEQUENCE [LARGE SCALE GENOMIC DNA]</scope>
    <source>
        <strain evidence="1 2">PAB10Feb10-1</strain>
    </source>
</reference>
<accession>A0A3N6NXA9</accession>
<sequence>MGFKIINTRDLIVPDCESLQVIDAIDNQAPGLNFSVGNFAGSSELDVEKVEVIAGASTPCTDGGIQWGN</sequence>
<comment type="caution">
    <text evidence="1">The sequence shown here is derived from an EMBL/GenBank/DDBJ whole genome shotgun (WGS) entry which is preliminary data.</text>
</comment>
<evidence type="ECO:0000313" key="1">
    <source>
        <dbReference type="EMBL" id="RQH23329.1"/>
    </source>
</evidence>
<keyword evidence="2" id="KW-1185">Reference proteome</keyword>
<organism evidence="1 2">
    <name type="scientific">Okeania hirsuta</name>
    <dbReference type="NCBI Taxonomy" id="1458930"/>
    <lineage>
        <taxon>Bacteria</taxon>
        <taxon>Bacillati</taxon>
        <taxon>Cyanobacteriota</taxon>
        <taxon>Cyanophyceae</taxon>
        <taxon>Oscillatoriophycideae</taxon>
        <taxon>Oscillatoriales</taxon>
        <taxon>Microcoleaceae</taxon>
        <taxon>Okeania</taxon>
    </lineage>
</organism>
<proteinExistence type="predicted"/>
<name>A0A3N6NXA9_9CYAN</name>
<dbReference type="AlphaFoldDB" id="A0A3N6NXA9"/>